<feature type="region of interest" description="Disordered" evidence="2">
    <location>
        <begin position="172"/>
        <end position="198"/>
    </location>
</feature>
<feature type="compositionally biased region" description="Basic and acidic residues" evidence="2">
    <location>
        <begin position="33"/>
        <end position="42"/>
    </location>
</feature>
<name>A0A1S8WRV4_OPIVI</name>
<dbReference type="Proteomes" id="UP000243686">
    <property type="component" value="Unassembled WGS sequence"/>
</dbReference>
<evidence type="ECO:0000313" key="3">
    <source>
        <dbReference type="EMBL" id="OON17239.1"/>
    </source>
</evidence>
<evidence type="ECO:0000256" key="1">
    <source>
        <dbReference type="SAM" id="Coils"/>
    </source>
</evidence>
<dbReference type="PANTHER" id="PTHR18806:SF4">
    <property type="entry name" value="RNA-BINDING PROTEIN 25"/>
    <property type="match status" value="1"/>
</dbReference>
<sequence length="211" mass="24383">MRCVRLLNGLAVGDKKLLVKVDPKTEDLLNEYKKKKEEKGEQGKLGATAEEVDSSTLRDDEGVKSALEDILKEHESLLDDEEEEAIRKKLERKLREKEESYQKVSCSYGSALHQRLKDREVEEAADERDRQKEVEQIDAARRKLIDEKDPNAESIIFQMEQKMQEHLRRRLNIDTTEPVAASDSEPEGQEPISESVPQSDHRVCFNYLLDF</sequence>
<dbReference type="GO" id="GO:0000381">
    <property type="term" value="P:regulation of alternative mRNA splicing, via spliceosome"/>
    <property type="evidence" value="ECO:0007669"/>
    <property type="project" value="TreeGrafter"/>
</dbReference>
<dbReference type="EMBL" id="KV895663">
    <property type="protein sequence ID" value="OON17239.1"/>
    <property type="molecule type" value="Genomic_DNA"/>
</dbReference>
<dbReference type="AlphaFoldDB" id="A0A1S8WRV4"/>
<reference evidence="3 4" key="1">
    <citation type="submission" date="2015-03" db="EMBL/GenBank/DDBJ databases">
        <title>Draft genome of the nematode, Opisthorchis viverrini.</title>
        <authorList>
            <person name="Mitreva M."/>
        </authorList>
    </citation>
    <scope>NUCLEOTIDE SEQUENCE [LARGE SCALE GENOMIC DNA]</scope>
    <source>
        <strain evidence="3">Khon Kaen</strain>
    </source>
</reference>
<keyword evidence="1" id="KW-0175">Coiled coil</keyword>
<dbReference type="InterPro" id="IPR052768">
    <property type="entry name" value="RBM25"/>
</dbReference>
<feature type="coiled-coil region" evidence="1">
    <location>
        <begin position="64"/>
        <end position="107"/>
    </location>
</feature>
<protein>
    <submittedName>
        <fullName evidence="3">Uncharacterized protein</fullName>
    </submittedName>
</protein>
<organism evidence="3 4">
    <name type="scientific">Opisthorchis viverrini</name>
    <name type="common">Southeast Asian liver fluke</name>
    <dbReference type="NCBI Taxonomy" id="6198"/>
    <lineage>
        <taxon>Eukaryota</taxon>
        <taxon>Metazoa</taxon>
        <taxon>Spiralia</taxon>
        <taxon>Lophotrochozoa</taxon>
        <taxon>Platyhelminthes</taxon>
        <taxon>Trematoda</taxon>
        <taxon>Digenea</taxon>
        <taxon>Opisthorchiida</taxon>
        <taxon>Opisthorchiata</taxon>
        <taxon>Opisthorchiidae</taxon>
        <taxon>Opisthorchis</taxon>
    </lineage>
</organism>
<evidence type="ECO:0000313" key="4">
    <source>
        <dbReference type="Proteomes" id="UP000243686"/>
    </source>
</evidence>
<dbReference type="GO" id="GO:0003729">
    <property type="term" value="F:mRNA binding"/>
    <property type="evidence" value="ECO:0007669"/>
    <property type="project" value="TreeGrafter"/>
</dbReference>
<keyword evidence="4" id="KW-1185">Reference proteome</keyword>
<feature type="region of interest" description="Disordered" evidence="2">
    <location>
        <begin position="33"/>
        <end position="61"/>
    </location>
</feature>
<dbReference type="GO" id="GO:0005681">
    <property type="term" value="C:spliceosomal complex"/>
    <property type="evidence" value="ECO:0007669"/>
    <property type="project" value="TreeGrafter"/>
</dbReference>
<proteinExistence type="predicted"/>
<accession>A0A1S8WRV4</accession>
<evidence type="ECO:0000256" key="2">
    <source>
        <dbReference type="SAM" id="MobiDB-lite"/>
    </source>
</evidence>
<gene>
    <name evidence="3" type="ORF">X801_06919</name>
</gene>
<dbReference type="PANTHER" id="PTHR18806">
    <property type="entry name" value="RBM25 PROTEIN"/>
    <property type="match status" value="1"/>
</dbReference>